<dbReference type="EMBL" id="MU157916">
    <property type="protein sequence ID" value="KAF9523484.1"/>
    <property type="molecule type" value="Genomic_DNA"/>
</dbReference>
<dbReference type="Proteomes" id="UP000807306">
    <property type="component" value="Unassembled WGS sequence"/>
</dbReference>
<reference evidence="1" key="1">
    <citation type="submission" date="2020-11" db="EMBL/GenBank/DDBJ databases">
        <authorList>
            <consortium name="DOE Joint Genome Institute"/>
            <person name="Ahrendt S."/>
            <person name="Riley R."/>
            <person name="Andreopoulos W."/>
            <person name="Labutti K."/>
            <person name="Pangilinan J."/>
            <person name="Ruiz-Duenas F.J."/>
            <person name="Barrasa J.M."/>
            <person name="Sanchez-Garcia M."/>
            <person name="Camarero S."/>
            <person name="Miyauchi S."/>
            <person name="Serrano A."/>
            <person name="Linde D."/>
            <person name="Babiker R."/>
            <person name="Drula E."/>
            <person name="Ayuso-Fernandez I."/>
            <person name="Pacheco R."/>
            <person name="Padilla G."/>
            <person name="Ferreira P."/>
            <person name="Barriuso J."/>
            <person name="Kellner H."/>
            <person name="Castanera R."/>
            <person name="Alfaro M."/>
            <person name="Ramirez L."/>
            <person name="Pisabarro A.G."/>
            <person name="Kuo A."/>
            <person name="Tritt A."/>
            <person name="Lipzen A."/>
            <person name="He G."/>
            <person name="Yan M."/>
            <person name="Ng V."/>
            <person name="Cullen D."/>
            <person name="Martin F."/>
            <person name="Rosso M.-N."/>
            <person name="Henrissat B."/>
            <person name="Hibbett D."/>
            <person name="Martinez A.T."/>
            <person name="Grigoriev I.V."/>
        </authorList>
    </citation>
    <scope>NUCLEOTIDE SEQUENCE</scope>
    <source>
        <strain evidence="1">CBS 506.95</strain>
    </source>
</reference>
<protein>
    <submittedName>
        <fullName evidence="1">Uncharacterized protein</fullName>
    </submittedName>
</protein>
<proteinExistence type="predicted"/>
<sequence length="79" mass="8776">MGSNISLSIATTAQVENDVGQHNDLSYRGAKQLLSKERVVINLEAPGWVVMMFFCWSKFIQKSTGATVRIRVFEDARGA</sequence>
<evidence type="ECO:0000313" key="1">
    <source>
        <dbReference type="EMBL" id="KAF9523484.1"/>
    </source>
</evidence>
<gene>
    <name evidence="1" type="ORF">CPB83DRAFT_688042</name>
</gene>
<name>A0A9P6E6M3_9AGAR</name>
<comment type="caution">
    <text evidence="1">The sequence shown here is derived from an EMBL/GenBank/DDBJ whole genome shotgun (WGS) entry which is preliminary data.</text>
</comment>
<evidence type="ECO:0000313" key="2">
    <source>
        <dbReference type="Proteomes" id="UP000807306"/>
    </source>
</evidence>
<organism evidence="1 2">
    <name type="scientific">Crepidotus variabilis</name>
    <dbReference type="NCBI Taxonomy" id="179855"/>
    <lineage>
        <taxon>Eukaryota</taxon>
        <taxon>Fungi</taxon>
        <taxon>Dikarya</taxon>
        <taxon>Basidiomycota</taxon>
        <taxon>Agaricomycotina</taxon>
        <taxon>Agaricomycetes</taxon>
        <taxon>Agaricomycetidae</taxon>
        <taxon>Agaricales</taxon>
        <taxon>Agaricineae</taxon>
        <taxon>Crepidotaceae</taxon>
        <taxon>Crepidotus</taxon>
    </lineage>
</organism>
<dbReference type="AlphaFoldDB" id="A0A9P6E6M3"/>
<accession>A0A9P6E6M3</accession>
<keyword evidence="2" id="KW-1185">Reference proteome</keyword>